<dbReference type="Proteomes" id="UP001558713">
    <property type="component" value="Unassembled WGS sequence"/>
</dbReference>
<comment type="caution">
    <text evidence="2">The sequence shown here is derived from an EMBL/GenBank/DDBJ whole genome shotgun (WGS) entry which is preliminary data.</text>
</comment>
<reference evidence="2 3" key="1">
    <citation type="submission" date="2024-04" db="EMBL/GenBank/DDBJ databases">
        <title>Genome assembly C_amara_ONT_v2.</title>
        <authorList>
            <person name="Yant L."/>
            <person name="Moore C."/>
            <person name="Slenker M."/>
        </authorList>
    </citation>
    <scope>NUCLEOTIDE SEQUENCE [LARGE SCALE GENOMIC DNA]</scope>
    <source>
        <tissue evidence="2">Leaf</tissue>
    </source>
</reference>
<dbReference type="Pfam" id="PF00646">
    <property type="entry name" value="F-box"/>
    <property type="match status" value="1"/>
</dbReference>
<dbReference type="SUPFAM" id="SSF81383">
    <property type="entry name" value="F-box domain"/>
    <property type="match status" value="1"/>
</dbReference>
<proteinExistence type="predicted"/>
<name>A0ABD1A870_CARAN</name>
<evidence type="ECO:0000313" key="2">
    <source>
        <dbReference type="EMBL" id="KAL1202962.1"/>
    </source>
</evidence>
<sequence length="93" mass="10898">MEKGQEEIKEIHRTTKSSSNCFHGDNECDDDRTRNGVFSAYEIPIDLTREVLMRLPAKSIMRFRCLSKLWWSITTQQDFINSPPKSSSYLPER</sequence>
<protein>
    <submittedName>
        <fullName evidence="2">F-box protein</fullName>
    </submittedName>
</protein>
<evidence type="ECO:0000259" key="1">
    <source>
        <dbReference type="Pfam" id="PF00646"/>
    </source>
</evidence>
<evidence type="ECO:0000313" key="3">
    <source>
        <dbReference type="Proteomes" id="UP001558713"/>
    </source>
</evidence>
<dbReference type="PANTHER" id="PTHR31111">
    <property type="entry name" value="BNAA05G37150D PROTEIN-RELATED"/>
    <property type="match status" value="1"/>
</dbReference>
<dbReference type="AlphaFoldDB" id="A0ABD1A870"/>
<organism evidence="2 3">
    <name type="scientific">Cardamine amara subsp. amara</name>
    <dbReference type="NCBI Taxonomy" id="228776"/>
    <lineage>
        <taxon>Eukaryota</taxon>
        <taxon>Viridiplantae</taxon>
        <taxon>Streptophyta</taxon>
        <taxon>Embryophyta</taxon>
        <taxon>Tracheophyta</taxon>
        <taxon>Spermatophyta</taxon>
        <taxon>Magnoliopsida</taxon>
        <taxon>eudicotyledons</taxon>
        <taxon>Gunneridae</taxon>
        <taxon>Pentapetalae</taxon>
        <taxon>rosids</taxon>
        <taxon>malvids</taxon>
        <taxon>Brassicales</taxon>
        <taxon>Brassicaceae</taxon>
        <taxon>Cardamineae</taxon>
        <taxon>Cardamine</taxon>
    </lineage>
</organism>
<keyword evidence="3" id="KW-1185">Reference proteome</keyword>
<dbReference type="EMBL" id="JBANAX010000566">
    <property type="protein sequence ID" value="KAL1202962.1"/>
    <property type="molecule type" value="Genomic_DNA"/>
</dbReference>
<dbReference type="InterPro" id="IPR001810">
    <property type="entry name" value="F-box_dom"/>
</dbReference>
<feature type="domain" description="F-box" evidence="1">
    <location>
        <begin position="43"/>
        <end position="70"/>
    </location>
</feature>
<dbReference type="InterPro" id="IPR036047">
    <property type="entry name" value="F-box-like_dom_sf"/>
</dbReference>
<dbReference type="PANTHER" id="PTHR31111:SF138">
    <property type="entry name" value="F-BOX ASSOCIATED DOMAIN-CONTAINING PROTEIN"/>
    <property type="match status" value="1"/>
</dbReference>
<gene>
    <name evidence="2" type="ORF">V5N11_015214</name>
</gene>
<accession>A0ABD1A870</accession>